<sequence length="33" mass="3861">MSKKHRKPIFSKKFYPLEAVDLTGIKKLNKTGR</sequence>
<evidence type="ECO:0000313" key="1">
    <source>
        <dbReference type="EMBL" id="ACO00242.1"/>
    </source>
</evidence>
<reference evidence="2" key="1">
    <citation type="submission" date="2009-03" db="EMBL/GenBank/DDBJ databases">
        <title>Brucella melitensis ATCC 23457 whole genome shotgun sequencing project.</title>
        <authorList>
            <person name="Setubal J.C."/>
            <person name="Boyle S."/>
            <person name="Crasta O.R."/>
            <person name="Gillespie J.J."/>
            <person name="Kenyon R.W."/>
            <person name="Lu J."/>
            <person name="Mane S."/>
            <person name="Nagrani S."/>
            <person name="Shallom J.M."/>
            <person name="Shallom S."/>
            <person name="Shukla M."/>
            <person name="Snyder E.E."/>
            <person name="Sobral B.W."/>
            <person name="Wattam A.R."/>
            <person name="Will R."/>
            <person name="Williams K."/>
            <person name="Yoo H."/>
            <person name="Munk C."/>
            <person name="Tapia R."/>
            <person name="Han C."/>
            <person name="Detter J.C."/>
            <person name="Bruce D."/>
            <person name="Brettin T.S."/>
        </authorList>
    </citation>
    <scope>NUCLEOTIDE SEQUENCE [LARGE SCALE GENOMIC DNA]</scope>
    <source>
        <strain evidence="2">ATCC 23457</strain>
    </source>
</reference>
<dbReference type="Proteomes" id="UP000001748">
    <property type="component" value="Chromosome I"/>
</dbReference>
<dbReference type="KEGG" id="bmi:BMEA_A0460"/>
<organism evidence="1 2">
    <name type="scientific">Brucella melitensis biotype 2 (strain ATCC 23457)</name>
    <dbReference type="NCBI Taxonomy" id="546272"/>
    <lineage>
        <taxon>Bacteria</taxon>
        <taxon>Pseudomonadati</taxon>
        <taxon>Pseudomonadota</taxon>
        <taxon>Alphaproteobacteria</taxon>
        <taxon>Hyphomicrobiales</taxon>
        <taxon>Brucellaceae</taxon>
        <taxon>Brucella/Ochrobactrum group</taxon>
        <taxon>Brucella</taxon>
    </lineage>
</organism>
<protein>
    <submittedName>
        <fullName evidence="1">Uncharacterized protein</fullName>
    </submittedName>
</protein>
<dbReference type="AlphaFoldDB" id="C0RHD4"/>
<name>C0RHD4_BRUMB</name>
<dbReference type="HOGENOM" id="CLU_3380907_0_0_5"/>
<dbReference type="EMBL" id="CP001488">
    <property type="protein sequence ID" value="ACO00242.1"/>
    <property type="molecule type" value="Genomic_DNA"/>
</dbReference>
<gene>
    <name evidence="1" type="ordered locus">BMEA_A0460</name>
</gene>
<proteinExistence type="predicted"/>
<evidence type="ECO:0000313" key="2">
    <source>
        <dbReference type="Proteomes" id="UP000001748"/>
    </source>
</evidence>
<accession>C0RHD4</accession>